<dbReference type="Proteomes" id="UP000004903">
    <property type="component" value="Unassembled WGS sequence"/>
</dbReference>
<dbReference type="EMBL" id="AFCT01001090">
    <property type="protein sequence ID" value="EHC87769.1"/>
    <property type="molecule type" value="Genomic_DNA"/>
</dbReference>
<dbReference type="AlphaFoldDB" id="G5QK29"/>
<comment type="caution">
    <text evidence="1">The sequence shown here is derived from an EMBL/GenBank/DDBJ whole genome shotgun (WGS) entry which is preliminary data.</text>
</comment>
<accession>G5QK29</accession>
<reference evidence="1 2" key="1">
    <citation type="journal article" date="2011" name="BMC Genomics">
        <title>Genome sequencing reveals diversification of virulence factor content and possible host adaptation in distinct subpopulations of Salmonella enterica.</title>
        <authorList>
            <person name="den Bakker H.C."/>
            <person name="Moreno Switt A.I."/>
            <person name="Govoni G."/>
            <person name="Cummings C.A."/>
            <person name="Ranieri M.L."/>
            <person name="Degoricija L."/>
            <person name="Hoelzer K."/>
            <person name="Rodriguez-Rivera L.D."/>
            <person name="Brown S."/>
            <person name="Bolchacova E."/>
            <person name="Furtado M.R."/>
            <person name="Wiedmann M."/>
        </authorList>
    </citation>
    <scope>NUCLEOTIDE SEQUENCE [LARGE SCALE GENOMIC DNA]</scope>
    <source>
        <strain evidence="1 2">A4-653</strain>
    </source>
</reference>
<gene>
    <name evidence="1" type="ORF">LTSERUB_3007</name>
</gene>
<sequence length="44" mass="4995">MSGQSFKKWCILNMRYYSLHPPVDVVPDGQISVEAGYIPHAVFL</sequence>
<name>G5QK29_SALRU</name>
<protein>
    <submittedName>
        <fullName evidence="1">Uncharacterized protein</fullName>
    </submittedName>
</protein>
<proteinExistence type="predicted"/>
<evidence type="ECO:0000313" key="2">
    <source>
        <dbReference type="Proteomes" id="UP000004903"/>
    </source>
</evidence>
<evidence type="ECO:0000313" key="1">
    <source>
        <dbReference type="EMBL" id="EHC87769.1"/>
    </source>
</evidence>
<organism evidence="1 2">
    <name type="scientific">Salmonella enterica subsp. enterica serovar Rubislaw str. A4-653</name>
    <dbReference type="NCBI Taxonomy" id="913081"/>
    <lineage>
        <taxon>Bacteria</taxon>
        <taxon>Pseudomonadati</taxon>
        <taxon>Pseudomonadota</taxon>
        <taxon>Gammaproteobacteria</taxon>
        <taxon>Enterobacterales</taxon>
        <taxon>Enterobacteriaceae</taxon>
        <taxon>Salmonella</taxon>
    </lineage>
</organism>